<evidence type="ECO:0000313" key="4">
    <source>
        <dbReference type="Proteomes" id="UP000631694"/>
    </source>
</evidence>
<evidence type="ECO:0000256" key="1">
    <source>
        <dbReference type="SAM" id="SignalP"/>
    </source>
</evidence>
<dbReference type="Proteomes" id="UP000631694">
    <property type="component" value="Unassembled WGS sequence"/>
</dbReference>
<feature type="chain" id="PRO_5037184165" evidence="1">
    <location>
        <begin position="25"/>
        <end position="156"/>
    </location>
</feature>
<keyword evidence="1" id="KW-0732">Signal</keyword>
<name>A0A931I195_9HYPH</name>
<dbReference type="EMBL" id="JADZLT010000050">
    <property type="protein sequence ID" value="MBH0238457.1"/>
    <property type="molecule type" value="Genomic_DNA"/>
</dbReference>
<gene>
    <name evidence="3" type="ORF">I5731_11540</name>
</gene>
<evidence type="ECO:0000259" key="2">
    <source>
        <dbReference type="Pfam" id="PF13629"/>
    </source>
</evidence>
<dbReference type="RefSeq" id="WP_197311522.1">
    <property type="nucleotide sequence ID" value="NZ_JADZLT010000050.1"/>
</dbReference>
<dbReference type="InterPro" id="IPR032789">
    <property type="entry name" value="T2SS-T3SS_pil_N"/>
</dbReference>
<accession>A0A931I195</accession>
<protein>
    <submittedName>
        <fullName evidence="3">Pilus assembly protein N-terminal domain-containing protein</fullName>
    </submittedName>
</protein>
<organism evidence="3 4">
    <name type="scientific">Methylobrevis albus</name>
    <dbReference type="NCBI Taxonomy" id="2793297"/>
    <lineage>
        <taxon>Bacteria</taxon>
        <taxon>Pseudomonadati</taxon>
        <taxon>Pseudomonadota</taxon>
        <taxon>Alphaproteobacteria</taxon>
        <taxon>Hyphomicrobiales</taxon>
        <taxon>Pleomorphomonadaceae</taxon>
        <taxon>Methylobrevis</taxon>
    </lineage>
</organism>
<sequence length="156" mass="16059">MLPHAIRIAFAGFALAATALPAAADDTVVVNIDQAKVMHISAPAQTVIIGNPSIADATMQDSQTLVITGRGYGTTNFIVLGTDGTPVADAQVRVEGEETNLVTVFRQGQGNRASLSCGNTCEPMLRAGDNVDLVFDPLLKSLAGRNGHASTGGGIQ</sequence>
<comment type="caution">
    <text evidence="3">The sequence shown here is derived from an EMBL/GenBank/DDBJ whole genome shotgun (WGS) entry which is preliminary data.</text>
</comment>
<dbReference type="Pfam" id="PF13629">
    <property type="entry name" value="T2SS-T3SS_pil_N"/>
    <property type="match status" value="1"/>
</dbReference>
<evidence type="ECO:0000313" key="3">
    <source>
        <dbReference type="EMBL" id="MBH0238457.1"/>
    </source>
</evidence>
<keyword evidence="4" id="KW-1185">Reference proteome</keyword>
<feature type="domain" description="Pilus formation protein N-terminal" evidence="2">
    <location>
        <begin position="25"/>
        <end position="95"/>
    </location>
</feature>
<proteinExistence type="predicted"/>
<dbReference type="AlphaFoldDB" id="A0A931I195"/>
<reference evidence="3" key="1">
    <citation type="submission" date="2020-12" db="EMBL/GenBank/DDBJ databases">
        <title>Methylobrevis albus sp. nov., isolated from fresh water lack sediment.</title>
        <authorList>
            <person name="Zou Q."/>
        </authorList>
    </citation>
    <scope>NUCLEOTIDE SEQUENCE</scope>
    <source>
        <strain evidence="3">L22</strain>
    </source>
</reference>
<feature type="signal peptide" evidence="1">
    <location>
        <begin position="1"/>
        <end position="24"/>
    </location>
</feature>